<dbReference type="Proteomes" id="UP000000933">
    <property type="component" value="Chromosome"/>
</dbReference>
<dbReference type="KEGG" id="srm:SRM_01075"/>
<reference evidence="3 4" key="1">
    <citation type="journal article" date="2010" name="ISME J.">
        <title>Fine-scale evolution: genomic, phenotypic and ecological differentiation in two coexisting Salinibacter ruber strains.</title>
        <authorList>
            <person name="Pena A."/>
            <person name="Teeling H."/>
            <person name="Huerta-Cepas J."/>
            <person name="Santos F."/>
            <person name="Yarza P."/>
            <person name="Brito-Echeverria J."/>
            <person name="Lucio M."/>
            <person name="Schmitt-Kopplin P."/>
            <person name="Meseguer I."/>
            <person name="Schenowitz C."/>
            <person name="Dossat C."/>
            <person name="Barbe V."/>
            <person name="Dopazo J."/>
            <person name="Rossello-Mora R."/>
            <person name="Schuler M."/>
            <person name="Glockner F.O."/>
            <person name="Amann R."/>
            <person name="Gabaldon T."/>
            <person name="Anton J."/>
        </authorList>
    </citation>
    <scope>NUCLEOTIDE SEQUENCE [LARGE SCALE GENOMIC DNA]</scope>
    <source>
        <strain evidence="3 4">M8</strain>
    </source>
</reference>
<dbReference type="InterPro" id="IPR011946">
    <property type="entry name" value="Integrase_integron-type"/>
</dbReference>
<keyword evidence="1" id="KW-0233">DNA recombination</keyword>
<dbReference type="Gene3D" id="1.10.443.10">
    <property type="entry name" value="Intergrase catalytic core"/>
    <property type="match status" value="1"/>
</dbReference>
<dbReference type="SUPFAM" id="SSF56349">
    <property type="entry name" value="DNA breaking-rejoining enzymes"/>
    <property type="match status" value="1"/>
</dbReference>
<dbReference type="InterPro" id="IPR050090">
    <property type="entry name" value="Tyrosine_recombinase_XerCD"/>
</dbReference>
<name>D5H7J1_SALRM</name>
<dbReference type="GO" id="GO:0006310">
    <property type="term" value="P:DNA recombination"/>
    <property type="evidence" value="ECO:0007669"/>
    <property type="project" value="UniProtKB-KW"/>
</dbReference>
<dbReference type="PANTHER" id="PTHR30349">
    <property type="entry name" value="PHAGE INTEGRASE-RELATED"/>
    <property type="match status" value="1"/>
</dbReference>
<feature type="domain" description="Tyr recombinase" evidence="2">
    <location>
        <begin position="37"/>
        <end position="251"/>
    </location>
</feature>
<evidence type="ECO:0000259" key="2">
    <source>
        <dbReference type="PROSITE" id="PS51898"/>
    </source>
</evidence>
<dbReference type="InterPro" id="IPR011010">
    <property type="entry name" value="DNA_brk_join_enz"/>
</dbReference>
<dbReference type="InterPro" id="IPR013762">
    <property type="entry name" value="Integrase-like_cat_sf"/>
</dbReference>
<evidence type="ECO:0000313" key="3">
    <source>
        <dbReference type="EMBL" id="CBH23996.1"/>
    </source>
</evidence>
<dbReference type="Pfam" id="PF00589">
    <property type="entry name" value="Phage_integrase"/>
    <property type="match status" value="1"/>
</dbReference>
<organism evidence="3 4">
    <name type="scientific">Salinibacter ruber (strain M8)</name>
    <dbReference type="NCBI Taxonomy" id="761659"/>
    <lineage>
        <taxon>Bacteria</taxon>
        <taxon>Pseudomonadati</taxon>
        <taxon>Rhodothermota</taxon>
        <taxon>Rhodothermia</taxon>
        <taxon>Rhodothermales</taxon>
        <taxon>Salinibacteraceae</taxon>
        <taxon>Salinibacter</taxon>
    </lineage>
</organism>
<dbReference type="GO" id="GO:0015074">
    <property type="term" value="P:DNA integration"/>
    <property type="evidence" value="ECO:0007669"/>
    <property type="project" value="InterPro"/>
</dbReference>
<sequence>MRAEVVLDRALIFLYEQVLEIELDDIGPLDRADRPKRLPTVLSREEVRQLFAALSPGPNRLIAHLLYGSGLRLSEALRLRVKELDVGTSRLHVRDGKGRKDRTTVLPERLHGPLRRHLKTVKAQHEADCADGVGGVYLPDAIAEKHPNAKTEWRWQYVFPSTTLSEDPRSGAVRRHHRSDSAVQRAVKNAADAADIEKRATCHTLRHSFATHLLQDGTDVRTIQKLLGHEQLRTTMQYIHVLEQSGADVTSPLDTLPKDSA</sequence>
<dbReference type="EMBL" id="FP565814">
    <property type="protein sequence ID" value="CBH23996.1"/>
    <property type="molecule type" value="Genomic_DNA"/>
</dbReference>
<protein>
    <submittedName>
        <fullName evidence="3">Integrase</fullName>
    </submittedName>
</protein>
<accession>D5H7J1</accession>
<dbReference type="PANTHER" id="PTHR30349:SF64">
    <property type="entry name" value="PROPHAGE INTEGRASE INTD-RELATED"/>
    <property type="match status" value="1"/>
</dbReference>
<dbReference type="HOGENOM" id="CLU_027562_37_2_10"/>
<evidence type="ECO:0000313" key="4">
    <source>
        <dbReference type="Proteomes" id="UP000000933"/>
    </source>
</evidence>
<reference evidence="4" key="2">
    <citation type="submission" date="2010-04" db="EMBL/GenBank/DDBJ databases">
        <title>Genome sequence of Salinibacter ruber M8.</title>
        <authorList>
            <consortium name="Genoscope"/>
        </authorList>
    </citation>
    <scope>NUCLEOTIDE SEQUENCE [LARGE SCALE GENOMIC DNA]</scope>
    <source>
        <strain evidence="4">M8</strain>
    </source>
</reference>
<evidence type="ECO:0000256" key="1">
    <source>
        <dbReference type="ARBA" id="ARBA00023172"/>
    </source>
</evidence>
<dbReference type="InterPro" id="IPR002104">
    <property type="entry name" value="Integrase_catalytic"/>
</dbReference>
<dbReference type="PROSITE" id="PS51898">
    <property type="entry name" value="TYR_RECOMBINASE"/>
    <property type="match status" value="1"/>
</dbReference>
<proteinExistence type="predicted"/>
<dbReference type="GO" id="GO:0003677">
    <property type="term" value="F:DNA binding"/>
    <property type="evidence" value="ECO:0007669"/>
    <property type="project" value="InterPro"/>
</dbReference>
<dbReference type="NCBIfam" id="TIGR02249">
    <property type="entry name" value="integrase_gron"/>
    <property type="match status" value="1"/>
</dbReference>
<gene>
    <name evidence="3" type="ordered locus">SRM_01075</name>
</gene>
<dbReference type="AlphaFoldDB" id="D5H7J1"/>